<dbReference type="OrthoDB" id="7359157at2"/>
<dbReference type="InterPro" id="IPR025641">
    <property type="entry name" value="DUF4340"/>
</dbReference>
<evidence type="ECO:0000259" key="1">
    <source>
        <dbReference type="Pfam" id="PF14238"/>
    </source>
</evidence>
<gene>
    <name evidence="2" type="ORF">HYPDE_37168</name>
</gene>
<evidence type="ECO:0000313" key="2">
    <source>
        <dbReference type="EMBL" id="AGK59105.1"/>
    </source>
</evidence>
<dbReference type="EMBL" id="CP005587">
    <property type="protein sequence ID" value="AGK59105.1"/>
    <property type="molecule type" value="Genomic_DNA"/>
</dbReference>
<dbReference type="eggNOG" id="ENOG5031SVN">
    <property type="taxonomic scope" value="Bacteria"/>
</dbReference>
<dbReference type="AlphaFoldDB" id="N0BG67"/>
<dbReference type="STRING" id="670307.HYPDE_37168"/>
<proteinExistence type="predicted"/>
<keyword evidence="3" id="KW-1185">Reference proteome</keyword>
<accession>N0BG67</accession>
<dbReference type="HOGENOM" id="CLU_060291_0_0_5"/>
<sequence>MKPRNFATLLVVAVISLAVAISAYVTTQPWTVSNGKSEAMLPTLKTSGDKVASIEIEQGGKVLKLTNQDGKWIIPSQENYPANVDAIRTLMVSASQASLVERKTARKDRLALLGLTDPKQSGSTARLIRFLDAGGAPVGEIIVGNKKNDAFGASKSGTYVRRPGETQTWLADRAIDGSAQLKDWAKTRVVDVPTDTIKTASIEVAGEPAYTIERDADGKSFKLSQMPAGKKLKYVNSVDEIIESASYVDFLNVRKANPSDTMKTAGKATFETDKGLKVELDLKSDGKQAWVSIIPTGQGDAKKDADAMSALVSGWEFEIPPAKVTSLMKKQADMLEDAGS</sequence>
<evidence type="ECO:0000313" key="3">
    <source>
        <dbReference type="Proteomes" id="UP000005952"/>
    </source>
</evidence>
<dbReference type="Proteomes" id="UP000005952">
    <property type="component" value="Chromosome"/>
</dbReference>
<dbReference type="Pfam" id="PF14238">
    <property type="entry name" value="DUF4340"/>
    <property type="match status" value="1"/>
</dbReference>
<dbReference type="RefSeq" id="WP_015599121.1">
    <property type="nucleotide sequence ID" value="NC_021172.1"/>
</dbReference>
<protein>
    <recommendedName>
        <fullName evidence="1">DUF4340 domain-containing protein</fullName>
    </recommendedName>
</protein>
<reference evidence="2 3" key="1">
    <citation type="journal article" date="2013" name="Genome Announc.">
        <title>Genome sequences for three denitrifying bacterial strains isolated from a uranium- and nitrate-contaminated subsurface environment.</title>
        <authorList>
            <person name="Venkatramanan R."/>
            <person name="Prakash O."/>
            <person name="Woyke T."/>
            <person name="Chain P."/>
            <person name="Goodwin L.A."/>
            <person name="Watson D."/>
            <person name="Brooks S."/>
            <person name="Kostka J.E."/>
            <person name="Green S.J."/>
        </authorList>
    </citation>
    <scope>NUCLEOTIDE SEQUENCE [LARGE SCALE GENOMIC DNA]</scope>
    <source>
        <strain evidence="2 3">1NES1</strain>
    </source>
</reference>
<feature type="domain" description="DUF4340" evidence="1">
    <location>
        <begin position="72"/>
        <end position="257"/>
    </location>
</feature>
<organism evidence="2 3">
    <name type="scientific">Hyphomicrobium denitrificans 1NES1</name>
    <dbReference type="NCBI Taxonomy" id="670307"/>
    <lineage>
        <taxon>Bacteria</taxon>
        <taxon>Pseudomonadati</taxon>
        <taxon>Pseudomonadota</taxon>
        <taxon>Alphaproteobacteria</taxon>
        <taxon>Hyphomicrobiales</taxon>
        <taxon>Hyphomicrobiaceae</taxon>
        <taxon>Hyphomicrobium</taxon>
    </lineage>
</organism>
<dbReference type="KEGG" id="hdt:HYPDE_37168"/>
<name>N0BG67_9HYPH</name>